<dbReference type="InterPro" id="IPR036887">
    <property type="entry name" value="HTH_APSES_sf"/>
</dbReference>
<dbReference type="PANTHER" id="PTHR38044">
    <property type="entry name" value="BOUQUET FORMATION PROTEIN 4"/>
    <property type="match status" value="1"/>
</dbReference>
<gene>
    <name evidence="3" type="ORF">M408DRAFT_150671</name>
</gene>
<evidence type="ECO:0000313" key="3">
    <source>
        <dbReference type="EMBL" id="KIM33206.1"/>
    </source>
</evidence>
<dbReference type="PROSITE" id="PS51299">
    <property type="entry name" value="HTH_APSES"/>
    <property type="match status" value="1"/>
</dbReference>
<dbReference type="HOGENOM" id="CLU_685207_0_0_1"/>
<reference evidence="3 4" key="1">
    <citation type="submission" date="2014-04" db="EMBL/GenBank/DDBJ databases">
        <authorList>
            <consortium name="DOE Joint Genome Institute"/>
            <person name="Kuo A."/>
            <person name="Zuccaro A."/>
            <person name="Kohler A."/>
            <person name="Nagy L.G."/>
            <person name="Floudas D."/>
            <person name="Copeland A."/>
            <person name="Barry K.W."/>
            <person name="Cichocki N."/>
            <person name="Veneault-Fourrey C."/>
            <person name="LaButti K."/>
            <person name="Lindquist E.A."/>
            <person name="Lipzen A."/>
            <person name="Lundell T."/>
            <person name="Morin E."/>
            <person name="Murat C."/>
            <person name="Sun H."/>
            <person name="Tunlid A."/>
            <person name="Henrissat B."/>
            <person name="Grigoriev I.V."/>
            <person name="Hibbett D.S."/>
            <person name="Martin F."/>
            <person name="Nordberg H.P."/>
            <person name="Cantor M.N."/>
            <person name="Hua S.X."/>
        </authorList>
    </citation>
    <scope>NUCLEOTIDE SEQUENCE [LARGE SCALE GENOMIC DNA]</scope>
    <source>
        <strain evidence="3 4">MAFF 305830</strain>
    </source>
</reference>
<feature type="compositionally biased region" description="Low complexity" evidence="1">
    <location>
        <begin position="244"/>
        <end position="255"/>
    </location>
</feature>
<keyword evidence="4" id="KW-1185">Reference proteome</keyword>
<proteinExistence type="predicted"/>
<accession>A0A0C3BP49</accession>
<reference evidence="4" key="2">
    <citation type="submission" date="2015-01" db="EMBL/GenBank/DDBJ databases">
        <title>Evolutionary Origins and Diversification of the Mycorrhizal Mutualists.</title>
        <authorList>
            <consortium name="DOE Joint Genome Institute"/>
            <consortium name="Mycorrhizal Genomics Consortium"/>
            <person name="Kohler A."/>
            <person name="Kuo A."/>
            <person name="Nagy L.G."/>
            <person name="Floudas D."/>
            <person name="Copeland A."/>
            <person name="Barry K.W."/>
            <person name="Cichocki N."/>
            <person name="Veneault-Fourrey C."/>
            <person name="LaButti K."/>
            <person name="Lindquist E.A."/>
            <person name="Lipzen A."/>
            <person name="Lundell T."/>
            <person name="Morin E."/>
            <person name="Murat C."/>
            <person name="Riley R."/>
            <person name="Ohm R."/>
            <person name="Sun H."/>
            <person name="Tunlid A."/>
            <person name="Henrissat B."/>
            <person name="Grigoriev I.V."/>
            <person name="Hibbett D.S."/>
            <person name="Martin F."/>
        </authorList>
    </citation>
    <scope>NUCLEOTIDE SEQUENCE [LARGE SCALE GENOMIC DNA]</scope>
    <source>
        <strain evidence="4">MAFF 305830</strain>
    </source>
</reference>
<name>A0A0C3BP49_SERVB</name>
<dbReference type="InterPro" id="IPR037548">
    <property type="entry name" value="Bqt4"/>
</dbReference>
<dbReference type="GO" id="GO:0070197">
    <property type="term" value="P:meiotic attachment of telomere to nuclear envelope"/>
    <property type="evidence" value="ECO:0007669"/>
    <property type="project" value="InterPro"/>
</dbReference>
<feature type="region of interest" description="Disordered" evidence="1">
    <location>
        <begin position="1"/>
        <end position="27"/>
    </location>
</feature>
<dbReference type="PANTHER" id="PTHR38044:SF1">
    <property type="entry name" value="BOUQUET FORMATION PROTEIN 4"/>
    <property type="match status" value="1"/>
</dbReference>
<evidence type="ECO:0000313" key="4">
    <source>
        <dbReference type="Proteomes" id="UP000054097"/>
    </source>
</evidence>
<dbReference type="GO" id="GO:0044820">
    <property type="term" value="P:mitotic telomere tethering at nuclear periphery"/>
    <property type="evidence" value="ECO:0007669"/>
    <property type="project" value="TreeGrafter"/>
</dbReference>
<dbReference type="EMBL" id="KN824278">
    <property type="protein sequence ID" value="KIM33206.1"/>
    <property type="molecule type" value="Genomic_DNA"/>
</dbReference>
<feature type="domain" description="HTH APSES-type" evidence="2">
    <location>
        <begin position="40"/>
        <end position="156"/>
    </location>
</feature>
<dbReference type="InterPro" id="IPR003163">
    <property type="entry name" value="Tscrpt_reg_HTH_APSES-type"/>
</dbReference>
<feature type="compositionally biased region" description="Acidic residues" evidence="1">
    <location>
        <begin position="264"/>
        <end position="273"/>
    </location>
</feature>
<evidence type="ECO:0000259" key="2">
    <source>
        <dbReference type="PROSITE" id="PS51299"/>
    </source>
</evidence>
<feature type="region of interest" description="Disordered" evidence="1">
    <location>
        <begin position="151"/>
        <end position="284"/>
    </location>
</feature>
<dbReference type="AlphaFoldDB" id="A0A0C3BP49"/>
<dbReference type="STRING" id="933852.A0A0C3BP49"/>
<dbReference type="Proteomes" id="UP000054097">
    <property type="component" value="Unassembled WGS sequence"/>
</dbReference>
<feature type="compositionally biased region" description="Polar residues" evidence="1">
    <location>
        <begin position="201"/>
        <end position="210"/>
    </location>
</feature>
<feature type="compositionally biased region" description="Polar residues" evidence="1">
    <location>
        <begin position="151"/>
        <end position="176"/>
    </location>
</feature>
<sequence>MSLPTPKTARPRPTLPGAANRLLRSGDSLPPVKFQPIKKDGSVVIVGRVKIPTPVTAEQKTEHAYILRRYDTGFISLSTMWKGAFPTALPSNEKEELTWVKNNFDFTLPKGVTENMRLAGTWIPTDVARFLAPSYNLTHVISILVDATPDSETMSKAHPSVSTDGVNGSAHKTNGPNKRVRKDGPETPSKTPTGVNGAIAQLSTPGSTSKTRQKTKSPAPPPSRSTPTRSVKSRKAPSPAPSAGTTGSRRSTRTSMLPQHREENEEEEGEDVEDVKPPLPDPAEDIAESQSLVQRLMTQQKQAVEAPLASAVKRTREESDAPLLLNLDQPSQEVTYVPPEQRALVTNRRILPQWPTLPQLDSTQKSVAWGTVAFAIGWGAAAALLPQFL</sequence>
<dbReference type="SUPFAM" id="SSF54616">
    <property type="entry name" value="DNA-binding domain of Mlu1-box binding protein MBP1"/>
    <property type="match status" value="1"/>
</dbReference>
<dbReference type="Gene3D" id="3.10.260.10">
    <property type="entry name" value="Transcription regulator HTH, APSES-type DNA-binding domain"/>
    <property type="match status" value="1"/>
</dbReference>
<dbReference type="GO" id="GO:0003677">
    <property type="term" value="F:DNA binding"/>
    <property type="evidence" value="ECO:0007669"/>
    <property type="project" value="InterPro"/>
</dbReference>
<dbReference type="GO" id="GO:1990862">
    <property type="term" value="C:nuclear membrane complex Bqt3-Bqt4"/>
    <property type="evidence" value="ECO:0007669"/>
    <property type="project" value="InterPro"/>
</dbReference>
<dbReference type="OrthoDB" id="5346159at2759"/>
<evidence type="ECO:0000256" key="1">
    <source>
        <dbReference type="SAM" id="MobiDB-lite"/>
    </source>
</evidence>
<protein>
    <recommendedName>
        <fullName evidence="2">HTH APSES-type domain-containing protein</fullName>
    </recommendedName>
</protein>
<organism evidence="3 4">
    <name type="scientific">Serendipita vermifera MAFF 305830</name>
    <dbReference type="NCBI Taxonomy" id="933852"/>
    <lineage>
        <taxon>Eukaryota</taxon>
        <taxon>Fungi</taxon>
        <taxon>Dikarya</taxon>
        <taxon>Basidiomycota</taxon>
        <taxon>Agaricomycotina</taxon>
        <taxon>Agaricomycetes</taxon>
        <taxon>Sebacinales</taxon>
        <taxon>Serendipitaceae</taxon>
        <taxon>Serendipita</taxon>
    </lineage>
</organism>